<evidence type="ECO:0000313" key="3">
    <source>
        <dbReference type="Proteomes" id="UP001064504"/>
    </source>
</evidence>
<accession>A0ABY6API1</accession>
<dbReference type="Proteomes" id="UP001064504">
    <property type="component" value="Chromosome"/>
</dbReference>
<name>A0ABY6API1_9PSED</name>
<sequence length="209" mass="23665">MHKTRLIALVMGLACSLTLSPAWARRALVVTIYPHDELAGISDQQLHDDYFQHWLKEMRSFTQQPIEVVYQRAISGLTDIDYQSMTAIQALDAFTRGVEIQRSVRPFSFMNKDVLLTKDSYDQSGMTFVGGLAHLSGTTAIASMRSYAMPGHVIGHMLSASHRDAETRYNGWFCESYMVPARIALRSNCYHYSEANRAAITDYLNYHSN</sequence>
<evidence type="ECO:0000313" key="2">
    <source>
        <dbReference type="EMBL" id="UXH39924.1"/>
    </source>
</evidence>
<dbReference type="RefSeq" id="WP_261744412.1">
    <property type="nucleotide sequence ID" value="NZ_CP104557.1"/>
</dbReference>
<feature type="chain" id="PRO_5046682914" evidence="1">
    <location>
        <begin position="25"/>
        <end position="209"/>
    </location>
</feature>
<organism evidence="2 3">
    <name type="scientific">Pseudomonas promysalinigenes</name>
    <dbReference type="NCBI Taxonomy" id="485898"/>
    <lineage>
        <taxon>Bacteria</taxon>
        <taxon>Pseudomonadati</taxon>
        <taxon>Pseudomonadota</taxon>
        <taxon>Gammaproteobacteria</taxon>
        <taxon>Pseudomonadales</taxon>
        <taxon>Pseudomonadaceae</taxon>
        <taxon>Pseudomonas</taxon>
    </lineage>
</organism>
<proteinExistence type="predicted"/>
<reference evidence="2" key="1">
    <citation type="submission" date="2022-09" db="EMBL/GenBank/DDBJ databases">
        <title>Complete genome sequence of Pseudomonas promysalinigenes strain RL-WG26, a newly isolated PGPR with the potential for plant salinity stress alleviation.</title>
        <authorList>
            <person name="Ren L."/>
            <person name="Wang G."/>
            <person name="Hu H."/>
        </authorList>
    </citation>
    <scope>NUCLEOTIDE SEQUENCE</scope>
    <source>
        <strain evidence="2">RL-WG26</strain>
    </source>
</reference>
<keyword evidence="3" id="KW-1185">Reference proteome</keyword>
<dbReference type="EMBL" id="CP104557">
    <property type="protein sequence ID" value="UXH39924.1"/>
    <property type="molecule type" value="Genomic_DNA"/>
</dbReference>
<feature type="signal peptide" evidence="1">
    <location>
        <begin position="1"/>
        <end position="24"/>
    </location>
</feature>
<keyword evidence="1" id="KW-0732">Signal</keyword>
<gene>
    <name evidence="2" type="ORF">N5C08_23770</name>
</gene>
<protein>
    <submittedName>
        <fullName evidence="2">Uncharacterized protein</fullName>
    </submittedName>
</protein>
<evidence type="ECO:0000256" key="1">
    <source>
        <dbReference type="SAM" id="SignalP"/>
    </source>
</evidence>